<dbReference type="PROSITE" id="PS50294">
    <property type="entry name" value="WD_REPEATS_REGION"/>
    <property type="match status" value="3"/>
</dbReference>
<dbReference type="SUPFAM" id="SSF82171">
    <property type="entry name" value="DPP6 N-terminal domain-like"/>
    <property type="match status" value="1"/>
</dbReference>
<evidence type="ECO:0000313" key="15">
    <source>
        <dbReference type="Proteomes" id="UP000481153"/>
    </source>
</evidence>
<keyword evidence="8 10" id="KW-0539">Nucleus</keyword>
<dbReference type="PROSITE" id="PS50082">
    <property type="entry name" value="WD_REPEATS_2"/>
    <property type="match status" value="4"/>
</dbReference>
<dbReference type="PANTHER" id="PTHR13831:SF0">
    <property type="entry name" value="PROTEIN HIRA"/>
    <property type="match status" value="1"/>
</dbReference>
<dbReference type="SMART" id="SM00320">
    <property type="entry name" value="WD40"/>
    <property type="match status" value="6"/>
</dbReference>
<evidence type="ECO:0000256" key="4">
    <source>
        <dbReference type="ARBA" id="ARBA00022737"/>
    </source>
</evidence>
<dbReference type="Pfam" id="PF24105">
    <property type="entry name" value="Beta-prop_CAF1B_HIR1"/>
    <property type="match status" value="1"/>
</dbReference>
<dbReference type="SUPFAM" id="SSF50978">
    <property type="entry name" value="WD40 repeat-like"/>
    <property type="match status" value="1"/>
</dbReference>
<dbReference type="GO" id="GO:0000417">
    <property type="term" value="C:HIR complex"/>
    <property type="evidence" value="ECO:0007669"/>
    <property type="project" value="TreeGrafter"/>
</dbReference>
<evidence type="ECO:0000256" key="8">
    <source>
        <dbReference type="ARBA" id="ARBA00023242"/>
    </source>
</evidence>
<feature type="domain" description="Protein HIRA-like C-terminal" evidence="12">
    <location>
        <begin position="605"/>
        <end position="812"/>
    </location>
</feature>
<dbReference type="InterPro" id="IPR055410">
    <property type="entry name" value="Beta-prop_CAF1B_HIR1"/>
</dbReference>
<evidence type="ECO:0000256" key="5">
    <source>
        <dbReference type="ARBA" id="ARBA00022853"/>
    </source>
</evidence>
<feature type="repeat" description="WD" evidence="9">
    <location>
        <begin position="14"/>
        <end position="47"/>
    </location>
</feature>
<evidence type="ECO:0000256" key="9">
    <source>
        <dbReference type="PROSITE-ProRule" id="PRU00221"/>
    </source>
</evidence>
<reference evidence="14 15" key="1">
    <citation type="submission" date="2019-07" db="EMBL/GenBank/DDBJ databases">
        <title>Genomics analysis of Aphanomyces spp. identifies a new class of oomycete effector associated with host adaptation.</title>
        <authorList>
            <person name="Gaulin E."/>
        </authorList>
    </citation>
    <scope>NUCLEOTIDE SEQUENCE [LARGE SCALE GENOMIC DNA]</scope>
    <source>
        <strain evidence="14 15">ATCC 201684</strain>
    </source>
</reference>
<dbReference type="EMBL" id="VJMJ01000027">
    <property type="protein sequence ID" value="KAF0742524.1"/>
    <property type="molecule type" value="Genomic_DNA"/>
</dbReference>
<dbReference type="Proteomes" id="UP000481153">
    <property type="component" value="Unassembled WGS sequence"/>
</dbReference>
<evidence type="ECO:0000259" key="12">
    <source>
        <dbReference type="Pfam" id="PF07569"/>
    </source>
</evidence>
<dbReference type="PANTHER" id="PTHR13831">
    <property type="entry name" value="MEMBER OF THE HIR1 FAMILY OF WD-REPEAT PROTEINS"/>
    <property type="match status" value="1"/>
</dbReference>
<feature type="repeat" description="WD" evidence="9">
    <location>
        <begin position="64"/>
        <end position="105"/>
    </location>
</feature>
<feature type="repeat" description="WD" evidence="9">
    <location>
        <begin position="171"/>
        <end position="212"/>
    </location>
</feature>
<dbReference type="InterPro" id="IPR036322">
    <property type="entry name" value="WD40_repeat_dom_sf"/>
</dbReference>
<proteinExistence type="inferred from homology"/>
<evidence type="ECO:0000256" key="11">
    <source>
        <dbReference type="SAM" id="MobiDB-lite"/>
    </source>
</evidence>
<keyword evidence="10" id="KW-0678">Repressor</keyword>
<keyword evidence="4 10" id="KW-0677">Repeat</keyword>
<dbReference type="GO" id="GO:0006355">
    <property type="term" value="P:regulation of DNA-templated transcription"/>
    <property type="evidence" value="ECO:0007669"/>
    <property type="project" value="InterPro"/>
</dbReference>
<organism evidence="14 15">
    <name type="scientific">Aphanomyces euteiches</name>
    <dbReference type="NCBI Taxonomy" id="100861"/>
    <lineage>
        <taxon>Eukaryota</taxon>
        <taxon>Sar</taxon>
        <taxon>Stramenopiles</taxon>
        <taxon>Oomycota</taxon>
        <taxon>Saprolegniomycetes</taxon>
        <taxon>Saprolegniales</taxon>
        <taxon>Verrucalvaceae</taxon>
        <taxon>Aphanomyces</taxon>
    </lineage>
</organism>
<keyword evidence="7 10" id="KW-0804">Transcription</keyword>
<dbReference type="GO" id="GO:0031491">
    <property type="term" value="F:nucleosome binding"/>
    <property type="evidence" value="ECO:0007669"/>
    <property type="project" value="TreeGrafter"/>
</dbReference>
<dbReference type="Gene3D" id="2.130.10.10">
    <property type="entry name" value="YVTN repeat-like/Quinoprotein amine dehydrogenase"/>
    <property type="match status" value="3"/>
</dbReference>
<dbReference type="GO" id="GO:0000785">
    <property type="term" value="C:chromatin"/>
    <property type="evidence" value="ECO:0007669"/>
    <property type="project" value="TreeGrafter"/>
</dbReference>
<gene>
    <name evidence="14" type="ORF">Ae201684_002617</name>
</gene>
<evidence type="ECO:0000313" key="14">
    <source>
        <dbReference type="EMBL" id="KAF0742524.1"/>
    </source>
</evidence>
<evidence type="ECO:0000256" key="7">
    <source>
        <dbReference type="ARBA" id="ARBA00023163"/>
    </source>
</evidence>
<dbReference type="AlphaFoldDB" id="A0A6G0XPV5"/>
<keyword evidence="3 9" id="KW-0853">WD repeat</keyword>
<feature type="region of interest" description="Disordered" evidence="11">
    <location>
        <begin position="430"/>
        <end position="474"/>
    </location>
</feature>
<accession>A0A6G0XPV5</accession>
<dbReference type="InterPro" id="IPR031120">
    <property type="entry name" value="HIR1-like"/>
</dbReference>
<comment type="subcellular location">
    <subcellularLocation>
        <location evidence="1 10">Nucleus</location>
    </subcellularLocation>
</comment>
<dbReference type="CDD" id="cd00200">
    <property type="entry name" value="WD40"/>
    <property type="match status" value="1"/>
</dbReference>
<evidence type="ECO:0000256" key="2">
    <source>
        <dbReference type="ARBA" id="ARBA00007306"/>
    </source>
</evidence>
<dbReference type="VEuPathDB" id="FungiDB:AeMF1_007293"/>
<feature type="domain" description="CAF1B/HIR1 beta-propeller" evidence="13">
    <location>
        <begin position="29"/>
        <end position="355"/>
    </location>
</feature>
<comment type="function">
    <text evidence="10">Required for replication-independent chromatin assembly and for the periodic repression of histone gene transcription during the cell cycle.</text>
</comment>
<dbReference type="InterPro" id="IPR011494">
    <property type="entry name" value="HIRA-like_C"/>
</dbReference>
<dbReference type="GO" id="GO:0006338">
    <property type="term" value="P:chromatin remodeling"/>
    <property type="evidence" value="ECO:0007669"/>
    <property type="project" value="InterPro"/>
</dbReference>
<keyword evidence="5 10" id="KW-0156">Chromatin regulator</keyword>
<dbReference type="InterPro" id="IPR015943">
    <property type="entry name" value="WD40/YVTN_repeat-like_dom_sf"/>
</dbReference>
<comment type="caution">
    <text evidence="14">The sequence shown here is derived from an EMBL/GenBank/DDBJ whole genome shotgun (WGS) entry which is preliminary data.</text>
</comment>
<dbReference type="InterPro" id="IPR001680">
    <property type="entry name" value="WD40_rpt"/>
</dbReference>
<feature type="repeat" description="WD" evidence="9">
    <location>
        <begin position="124"/>
        <end position="165"/>
    </location>
</feature>
<evidence type="ECO:0000256" key="1">
    <source>
        <dbReference type="ARBA" id="ARBA00004123"/>
    </source>
</evidence>
<evidence type="ECO:0000259" key="13">
    <source>
        <dbReference type="Pfam" id="PF24105"/>
    </source>
</evidence>
<sequence>MLLEKPTEVRHSNSAGRECAIYGIDAHPSELKFATAGGDNCVKIWSLAPIPEKDGPGFELLATLAWHEQAVNCVRWSHHGRYLASGSDDHLVLLYELQDGPPAPVPFGSNQVPNKEKWVRCAMLKNHTMDVQDVAWSPDDRMLATCSIDNSILIWSMDQVSSVMTHPIHHLSGHNGWVKGVAWDPVGKYLSSAGEDKCIIMWRVDTWEMEEKIEAPFEQGTTTSHFRRLSWAPDGSIVCGTHAFKSKQDVAALIERKTWKNEVNFVGHKGVVTTARFNPRLLAKTANKEFACCALGGDDCTVSVWLADVARPLAVVKDCFDASVTDLSWSYDGFTLLSASLDGTICFFQFSADELGKPITPQQQSRLLQQRYGALAGLTSGCTLVENPVQLELEGQQKQSALDKLAKRITPLSEPPPSEAKDVFTLVARPKSASGGTTSVPKPATDTAAPTNGSNAVTLLTARPKSKKTEEAKQPVVAKTIVADEASHSPQVKRKRIEPKTATTSVAPPAANLLVIPKDTTNAQTLPEIPGRTTFTINVKGTEKVLECRVVEEGSLVYSCLSCIDGGSVQWMDRLPGQVVCMTGNQAFCAVGTSDGHLYVLSPLGRRLFPCIALGHGFSSIECSTQTSPYLLVILTNGDLKTWTITAKKCTISTSLCGMTTNKSTLIRSMVTATGQPIITLAVAGAQGSILHSFTYDLAMQCWMRVADDSFAYSDFQSHLTSDAVVASDIPVGTLRRLQNASTHTRSAKSMLAGMNNSIIQHHVTRTHLEHQVASSLALQSSTEYMHWLKVYTRHLSTDGDVLRLEEICKVLLGPMSATASTTDWEFNILDMPKRHVLQTVVLPQMATNRVLQRLVQKYQLLLDETRPKINAIHPNP</sequence>
<dbReference type="Pfam" id="PF07569">
    <property type="entry name" value="Hira"/>
    <property type="match status" value="1"/>
</dbReference>
<dbReference type="GO" id="GO:0005634">
    <property type="term" value="C:nucleus"/>
    <property type="evidence" value="ECO:0007669"/>
    <property type="project" value="UniProtKB-SubCell"/>
</dbReference>
<name>A0A6G0XPV5_9STRA</name>
<evidence type="ECO:0000256" key="10">
    <source>
        <dbReference type="RuleBase" id="RU364014"/>
    </source>
</evidence>
<comment type="similarity">
    <text evidence="2 10">Belongs to the WD repeat HIR1 family.</text>
</comment>
<evidence type="ECO:0000256" key="3">
    <source>
        <dbReference type="ARBA" id="ARBA00022574"/>
    </source>
</evidence>
<feature type="compositionally biased region" description="Polar residues" evidence="11">
    <location>
        <begin position="448"/>
        <end position="458"/>
    </location>
</feature>
<keyword evidence="6 10" id="KW-0805">Transcription regulation</keyword>
<evidence type="ECO:0000256" key="6">
    <source>
        <dbReference type="ARBA" id="ARBA00023015"/>
    </source>
</evidence>
<dbReference type="GO" id="GO:0006351">
    <property type="term" value="P:DNA-templated transcription"/>
    <property type="evidence" value="ECO:0007669"/>
    <property type="project" value="InterPro"/>
</dbReference>
<keyword evidence="15" id="KW-1185">Reference proteome</keyword>
<protein>
    <recommendedName>
        <fullName evidence="10">Protein HIRA</fullName>
    </recommendedName>
</protein>